<dbReference type="PROSITE" id="PS00108">
    <property type="entry name" value="PROTEIN_KINASE_ST"/>
    <property type="match status" value="1"/>
</dbReference>
<dbReference type="SMART" id="SM00740">
    <property type="entry name" value="PASTA"/>
    <property type="match status" value="1"/>
</dbReference>
<evidence type="ECO:0000256" key="4">
    <source>
        <dbReference type="ARBA" id="ARBA00022737"/>
    </source>
</evidence>
<evidence type="ECO:0000256" key="3">
    <source>
        <dbReference type="ARBA" id="ARBA00022679"/>
    </source>
</evidence>
<dbReference type="Gene3D" id="3.30.10.20">
    <property type="match status" value="1"/>
</dbReference>
<evidence type="ECO:0000256" key="5">
    <source>
        <dbReference type="ARBA" id="ARBA00022741"/>
    </source>
</evidence>
<dbReference type="PANTHER" id="PTHR43289">
    <property type="entry name" value="MITOGEN-ACTIVATED PROTEIN KINASE KINASE KINASE 20-RELATED"/>
    <property type="match status" value="1"/>
</dbReference>
<feature type="compositionally biased region" description="Low complexity" evidence="10">
    <location>
        <begin position="522"/>
        <end position="539"/>
    </location>
</feature>
<dbReference type="PROSITE" id="PS51178">
    <property type="entry name" value="PASTA"/>
    <property type="match status" value="1"/>
</dbReference>
<reference evidence="15" key="1">
    <citation type="journal article" date="2019" name="Int. J. Syst. Evol. Microbiol.">
        <title>The Global Catalogue of Microorganisms (GCM) 10K type strain sequencing project: providing services to taxonomists for standard genome sequencing and annotation.</title>
        <authorList>
            <consortium name="The Broad Institute Genomics Platform"/>
            <consortium name="The Broad Institute Genome Sequencing Center for Infectious Disease"/>
            <person name="Wu L."/>
            <person name="Ma J."/>
        </authorList>
    </citation>
    <scope>NUCLEOTIDE SEQUENCE [LARGE SCALE GENOMIC DNA]</scope>
    <source>
        <strain evidence="15">JCM 18958</strain>
    </source>
</reference>
<evidence type="ECO:0000256" key="11">
    <source>
        <dbReference type="SAM" id="Phobius"/>
    </source>
</evidence>
<dbReference type="Proteomes" id="UP001501446">
    <property type="component" value="Unassembled WGS sequence"/>
</dbReference>
<keyword evidence="5" id="KW-0547">Nucleotide-binding</keyword>
<dbReference type="InterPro" id="IPR005543">
    <property type="entry name" value="PASTA_dom"/>
</dbReference>
<comment type="catalytic activity">
    <reaction evidence="9">
        <text>L-seryl-[protein] + ATP = O-phospho-L-seryl-[protein] + ADP + H(+)</text>
        <dbReference type="Rhea" id="RHEA:17989"/>
        <dbReference type="Rhea" id="RHEA-COMP:9863"/>
        <dbReference type="Rhea" id="RHEA-COMP:11604"/>
        <dbReference type="ChEBI" id="CHEBI:15378"/>
        <dbReference type="ChEBI" id="CHEBI:29999"/>
        <dbReference type="ChEBI" id="CHEBI:30616"/>
        <dbReference type="ChEBI" id="CHEBI:83421"/>
        <dbReference type="ChEBI" id="CHEBI:456216"/>
        <dbReference type="EC" id="2.7.11.1"/>
    </reaction>
</comment>
<dbReference type="EC" id="2.7.11.1" evidence="1"/>
<sequence>MRPSSNTILGGRYALTERIAIGGMGEVWKAKDQVLGRIVAVKILKDEYNGDPTFLQRFRAEARHTALLNHPGVANVFDYGEDEGSAFLVMELVPGDPLSNVIDRKKSLEPDTVLNYIGQTARALAAAHAQGLVHRDVKPGNLIITPDNRVKVTDFGIARLADQVPLTATGQVMGTAQYLAPEQATGQTATGSSDIYSLGIIGYELLAGKRPFTGESQIAIALAQVNDSPPPLPDNLPEPVRALIMSMLAKDPQDRPENAGKLANAVDALRRNDVKSAVAMVPGMAAFLPDHQENDQPTEAMSPVKDDRTQALPRSTGSATAPTVVGSAAAADRPDPKYSAHPSTAQFDSVDHSHASGKGGSKSAGRRKTVWPWVLALVLLLLGGLIFGLWALGNRGDEDPAPQGTVTSSTASPDTETVTLPASIVGEDGEEIANEIAQLGVNVDKRLQQGSGSAAGTVISSNPEAGTEVAVGSTVILYVAWSSETSGTQQNAETPAQDSPATQSSAPEQTQAPQPGNELTQAPDATGAPEAAAPAATSEADPDYAAASPANGQLQSVAEASGTDAAQAQQGSGGTAQGSGTEG</sequence>
<keyword evidence="11" id="KW-0812">Transmembrane</keyword>
<name>A0ABP8X7X1_9MICC</name>
<feature type="domain" description="Protein kinase" evidence="12">
    <location>
        <begin position="13"/>
        <end position="269"/>
    </location>
</feature>
<evidence type="ECO:0000259" key="12">
    <source>
        <dbReference type="PROSITE" id="PS50011"/>
    </source>
</evidence>
<keyword evidence="11" id="KW-0472">Membrane</keyword>
<keyword evidence="6" id="KW-0418">Kinase</keyword>
<feature type="region of interest" description="Disordered" evidence="10">
    <location>
        <begin position="487"/>
        <end position="583"/>
    </location>
</feature>
<dbReference type="Pfam" id="PF00069">
    <property type="entry name" value="Pkinase"/>
    <property type="match status" value="1"/>
</dbReference>
<accession>A0ABP8X7X1</accession>
<protein>
    <recommendedName>
        <fullName evidence="1">non-specific serine/threonine protein kinase</fullName>
        <ecNumber evidence="1">2.7.11.1</ecNumber>
    </recommendedName>
</protein>
<dbReference type="Gene3D" id="3.30.200.20">
    <property type="entry name" value="Phosphorylase Kinase, domain 1"/>
    <property type="match status" value="1"/>
</dbReference>
<evidence type="ECO:0000256" key="2">
    <source>
        <dbReference type="ARBA" id="ARBA00022527"/>
    </source>
</evidence>
<dbReference type="InterPro" id="IPR011009">
    <property type="entry name" value="Kinase-like_dom_sf"/>
</dbReference>
<evidence type="ECO:0000259" key="13">
    <source>
        <dbReference type="PROSITE" id="PS51178"/>
    </source>
</evidence>
<dbReference type="Pfam" id="PF03793">
    <property type="entry name" value="PASTA"/>
    <property type="match status" value="1"/>
</dbReference>
<keyword evidence="4" id="KW-0677">Repeat</keyword>
<dbReference type="SMART" id="SM00220">
    <property type="entry name" value="S_TKc"/>
    <property type="match status" value="1"/>
</dbReference>
<evidence type="ECO:0000256" key="10">
    <source>
        <dbReference type="SAM" id="MobiDB-lite"/>
    </source>
</evidence>
<keyword evidence="11" id="KW-1133">Transmembrane helix</keyword>
<keyword evidence="2" id="KW-0723">Serine/threonine-protein kinase</keyword>
<feature type="transmembrane region" description="Helical" evidence="11">
    <location>
        <begin position="370"/>
        <end position="392"/>
    </location>
</feature>
<feature type="compositionally biased region" description="Gly residues" evidence="10">
    <location>
        <begin position="571"/>
        <end position="583"/>
    </location>
</feature>
<evidence type="ECO:0000256" key="1">
    <source>
        <dbReference type="ARBA" id="ARBA00012513"/>
    </source>
</evidence>
<evidence type="ECO:0000313" key="15">
    <source>
        <dbReference type="Proteomes" id="UP001501446"/>
    </source>
</evidence>
<dbReference type="SUPFAM" id="SSF56112">
    <property type="entry name" value="Protein kinase-like (PK-like)"/>
    <property type="match status" value="1"/>
</dbReference>
<evidence type="ECO:0000256" key="7">
    <source>
        <dbReference type="ARBA" id="ARBA00022840"/>
    </source>
</evidence>
<comment type="caution">
    <text evidence="14">The sequence shown here is derived from an EMBL/GenBank/DDBJ whole genome shotgun (WGS) entry which is preliminary data.</text>
</comment>
<feature type="region of interest" description="Disordered" evidence="10">
    <location>
        <begin position="288"/>
        <end position="365"/>
    </location>
</feature>
<feature type="compositionally biased region" description="Low complexity" evidence="10">
    <location>
        <begin position="560"/>
        <end position="570"/>
    </location>
</feature>
<proteinExistence type="predicted"/>
<dbReference type="InterPro" id="IPR000719">
    <property type="entry name" value="Prot_kinase_dom"/>
</dbReference>
<keyword evidence="15" id="KW-1185">Reference proteome</keyword>
<evidence type="ECO:0000313" key="14">
    <source>
        <dbReference type="EMBL" id="GAA4700709.1"/>
    </source>
</evidence>
<comment type="catalytic activity">
    <reaction evidence="8">
        <text>L-threonyl-[protein] + ATP = O-phospho-L-threonyl-[protein] + ADP + H(+)</text>
        <dbReference type="Rhea" id="RHEA:46608"/>
        <dbReference type="Rhea" id="RHEA-COMP:11060"/>
        <dbReference type="Rhea" id="RHEA-COMP:11605"/>
        <dbReference type="ChEBI" id="CHEBI:15378"/>
        <dbReference type="ChEBI" id="CHEBI:30013"/>
        <dbReference type="ChEBI" id="CHEBI:30616"/>
        <dbReference type="ChEBI" id="CHEBI:61977"/>
        <dbReference type="ChEBI" id="CHEBI:456216"/>
        <dbReference type="EC" id="2.7.11.1"/>
    </reaction>
</comment>
<dbReference type="PROSITE" id="PS50011">
    <property type="entry name" value="PROTEIN_KINASE_DOM"/>
    <property type="match status" value="1"/>
</dbReference>
<dbReference type="RefSeq" id="WP_345311313.1">
    <property type="nucleotide sequence ID" value="NZ_BAABLN010000029.1"/>
</dbReference>
<gene>
    <name evidence="14" type="ORF">GCM10025781_18770</name>
</gene>
<dbReference type="Gene3D" id="1.10.510.10">
    <property type="entry name" value="Transferase(Phosphotransferase) domain 1"/>
    <property type="match status" value="1"/>
</dbReference>
<dbReference type="PANTHER" id="PTHR43289:SF6">
    <property type="entry name" value="SERINE_THREONINE-PROTEIN KINASE NEKL-3"/>
    <property type="match status" value="1"/>
</dbReference>
<dbReference type="CDD" id="cd14014">
    <property type="entry name" value="STKc_PknB_like"/>
    <property type="match status" value="1"/>
</dbReference>
<keyword evidence="7" id="KW-0067">ATP-binding</keyword>
<dbReference type="EMBL" id="BAABLN010000029">
    <property type="protein sequence ID" value="GAA4700709.1"/>
    <property type="molecule type" value="Genomic_DNA"/>
</dbReference>
<evidence type="ECO:0000256" key="6">
    <source>
        <dbReference type="ARBA" id="ARBA00022777"/>
    </source>
</evidence>
<evidence type="ECO:0000256" key="8">
    <source>
        <dbReference type="ARBA" id="ARBA00047899"/>
    </source>
</evidence>
<dbReference type="CDD" id="cd06577">
    <property type="entry name" value="PASTA_pknB"/>
    <property type="match status" value="1"/>
</dbReference>
<feature type="compositionally biased region" description="Polar residues" evidence="10">
    <location>
        <begin position="487"/>
        <end position="520"/>
    </location>
</feature>
<keyword evidence="3" id="KW-0808">Transferase</keyword>
<feature type="domain" description="PASTA" evidence="13">
    <location>
        <begin position="415"/>
        <end position="481"/>
    </location>
</feature>
<feature type="compositionally biased region" description="Polar residues" evidence="10">
    <location>
        <begin position="312"/>
        <end position="321"/>
    </location>
</feature>
<evidence type="ECO:0000256" key="9">
    <source>
        <dbReference type="ARBA" id="ARBA00048679"/>
    </source>
</evidence>
<dbReference type="InterPro" id="IPR008271">
    <property type="entry name" value="Ser/Thr_kinase_AS"/>
</dbReference>
<organism evidence="14 15">
    <name type="scientific">Kocuria gwangalliensis</name>
    <dbReference type="NCBI Taxonomy" id="501592"/>
    <lineage>
        <taxon>Bacteria</taxon>
        <taxon>Bacillati</taxon>
        <taxon>Actinomycetota</taxon>
        <taxon>Actinomycetes</taxon>
        <taxon>Micrococcales</taxon>
        <taxon>Micrococcaceae</taxon>
        <taxon>Kocuria</taxon>
    </lineage>
</organism>